<dbReference type="Proteomes" id="UP001222325">
    <property type="component" value="Unassembled WGS sequence"/>
</dbReference>
<feature type="region of interest" description="Disordered" evidence="1">
    <location>
        <begin position="1"/>
        <end position="72"/>
    </location>
</feature>
<evidence type="ECO:0000256" key="1">
    <source>
        <dbReference type="SAM" id="MobiDB-lite"/>
    </source>
</evidence>
<dbReference type="EMBL" id="JARJCN010000007">
    <property type="protein sequence ID" value="KAJ7099271.1"/>
    <property type="molecule type" value="Genomic_DNA"/>
</dbReference>
<protein>
    <submittedName>
        <fullName evidence="2">Uncharacterized protein</fullName>
    </submittedName>
</protein>
<evidence type="ECO:0000313" key="3">
    <source>
        <dbReference type="Proteomes" id="UP001222325"/>
    </source>
</evidence>
<dbReference type="AlphaFoldDB" id="A0AAD6UCN8"/>
<feature type="region of interest" description="Disordered" evidence="1">
    <location>
        <begin position="614"/>
        <end position="648"/>
    </location>
</feature>
<keyword evidence="3" id="KW-1185">Reference proteome</keyword>
<comment type="caution">
    <text evidence="2">The sequence shown here is derived from an EMBL/GenBank/DDBJ whole genome shotgun (WGS) entry which is preliminary data.</text>
</comment>
<accession>A0AAD6UCN8</accession>
<gene>
    <name evidence="2" type="ORF">B0H15DRAFT_920171</name>
</gene>
<reference evidence="2" key="1">
    <citation type="submission" date="2023-03" db="EMBL/GenBank/DDBJ databases">
        <title>Massive genome expansion in bonnet fungi (Mycena s.s.) driven by repeated elements and novel gene families across ecological guilds.</title>
        <authorList>
            <consortium name="Lawrence Berkeley National Laboratory"/>
            <person name="Harder C.B."/>
            <person name="Miyauchi S."/>
            <person name="Viragh M."/>
            <person name="Kuo A."/>
            <person name="Thoen E."/>
            <person name="Andreopoulos B."/>
            <person name="Lu D."/>
            <person name="Skrede I."/>
            <person name="Drula E."/>
            <person name="Henrissat B."/>
            <person name="Morin E."/>
            <person name="Kohler A."/>
            <person name="Barry K."/>
            <person name="LaButti K."/>
            <person name="Morin E."/>
            <person name="Salamov A."/>
            <person name="Lipzen A."/>
            <person name="Mereny Z."/>
            <person name="Hegedus B."/>
            <person name="Baldrian P."/>
            <person name="Stursova M."/>
            <person name="Weitz H."/>
            <person name="Taylor A."/>
            <person name="Grigoriev I.V."/>
            <person name="Nagy L.G."/>
            <person name="Martin F."/>
            <person name="Kauserud H."/>
        </authorList>
    </citation>
    <scope>NUCLEOTIDE SEQUENCE</scope>
    <source>
        <strain evidence="2">CBHHK173m</strain>
    </source>
</reference>
<proteinExistence type="predicted"/>
<dbReference type="InterPro" id="IPR041078">
    <property type="entry name" value="Plavaka"/>
</dbReference>
<dbReference type="Pfam" id="PF18759">
    <property type="entry name" value="Plavaka"/>
    <property type="match status" value="1"/>
</dbReference>
<name>A0AAD6UCN8_9AGAR</name>
<evidence type="ECO:0000313" key="2">
    <source>
        <dbReference type="EMBL" id="KAJ7099271.1"/>
    </source>
</evidence>
<organism evidence="2 3">
    <name type="scientific">Mycena belliarum</name>
    <dbReference type="NCBI Taxonomy" id="1033014"/>
    <lineage>
        <taxon>Eukaryota</taxon>
        <taxon>Fungi</taxon>
        <taxon>Dikarya</taxon>
        <taxon>Basidiomycota</taxon>
        <taxon>Agaricomycotina</taxon>
        <taxon>Agaricomycetes</taxon>
        <taxon>Agaricomycetidae</taxon>
        <taxon>Agaricales</taxon>
        <taxon>Marasmiineae</taxon>
        <taxon>Mycenaceae</taxon>
        <taxon>Mycena</taxon>
    </lineage>
</organism>
<feature type="compositionally biased region" description="Pro residues" evidence="1">
    <location>
        <begin position="614"/>
        <end position="623"/>
    </location>
</feature>
<sequence>MDLDGASVPSTGDDGMDIDPGDPPTTSDANMGDADAQDPHPSSSVHPMVQSEEDGDYFEEPYPPERRAGATYGPSKTAFEHIRDDQVLTGCEVLGPFADEEEWNLAKWLIKNVGHNQTESFLKLPIITDRVRPSFDKKRTFLENIDSLPIGPEWNIKHIPLVGDLCDDDGKSRTETAELWYRDPVECVKELIGNPAFRDVMDYAPTRLFLDAEGTEELIEEMSSAGWWWKMQTRLPDGTTCAPIILSSDKTQLSQQRGDKTAWPVYLTIGNIAKDTRRKASSHATVLLGYLPTAKLDCFSDAGRSVAKYRLFHYCMGLIMHSLAEAGTNGVQMTCADGLLRNVHPILAAYVADYPEHPDVPAGIPVSNPKQCLVACCMENRCPICKVLPTERGDHTLHPKRDMDEALSYINRFETGRKDAQFKAEFASLGLRPVQPFWAGLPHSDIFEAFTPDILHQLHKGAFKESQGPSCFVEMDARFKSMPSHPDVRHFKHGISLVSKWTGGEHKEMEKVFARLMAGHAKPKVIRTATTVINFISLSSLESHTTTSLAALDTALDAPERLHIDYAKAGYRASNKKDYIAQMTLWLQRQEAVDSFTAYLAWCADSLRLKPYSTIPPPPPAPPTTAGESAEISRVSSAPPPGPASSSAALTTTYKIAQSHPSELHNIPVSSITDKAGCNAQQFLPALTLFLRKHHSHFIPQNFDRFDLYKRITITLPSIRQTSNLKLRNVVRASPPVAAVAGTRKHGERAYQDFALVRTGEVNAVTDGTALEGLRVAQVRVLFKFPSYYPAPFNTAKPLAYVEWFTPFSRPEVVSGLFIVHRSSRNHRPYAELIELDRIARNCFLVP</sequence>